<evidence type="ECO:0000313" key="1">
    <source>
        <dbReference type="EMBL" id="GFC79030.1"/>
    </source>
</evidence>
<name>A0A699QYY5_TANCI</name>
<proteinExistence type="predicted"/>
<reference evidence="1" key="1">
    <citation type="journal article" date="2019" name="Sci. Rep.">
        <title>Draft genome of Tanacetum cinerariifolium, the natural source of mosquito coil.</title>
        <authorList>
            <person name="Yamashiro T."/>
            <person name="Shiraishi A."/>
            <person name="Satake H."/>
            <person name="Nakayama K."/>
        </authorList>
    </citation>
    <scope>NUCLEOTIDE SEQUENCE</scope>
</reference>
<accession>A0A699QYY5</accession>
<dbReference type="AlphaFoldDB" id="A0A699QYY5"/>
<protein>
    <recommendedName>
        <fullName evidence="2">Reverse transcriptase domain-containing protein</fullName>
    </recommendedName>
</protein>
<gene>
    <name evidence="1" type="ORF">Tci_851000</name>
</gene>
<dbReference type="EMBL" id="BKCJ011068508">
    <property type="protein sequence ID" value="GFC79030.1"/>
    <property type="molecule type" value="Genomic_DNA"/>
</dbReference>
<feature type="non-terminal residue" evidence="1">
    <location>
        <position position="1"/>
    </location>
</feature>
<comment type="caution">
    <text evidence="1">The sequence shown here is derived from an EMBL/GenBank/DDBJ whole genome shotgun (WGS) entry which is preliminary data.</text>
</comment>
<organism evidence="1">
    <name type="scientific">Tanacetum cinerariifolium</name>
    <name type="common">Dalmatian daisy</name>
    <name type="synonym">Chrysanthemum cinerariifolium</name>
    <dbReference type="NCBI Taxonomy" id="118510"/>
    <lineage>
        <taxon>Eukaryota</taxon>
        <taxon>Viridiplantae</taxon>
        <taxon>Streptophyta</taxon>
        <taxon>Embryophyta</taxon>
        <taxon>Tracheophyta</taxon>
        <taxon>Spermatophyta</taxon>
        <taxon>Magnoliopsida</taxon>
        <taxon>eudicotyledons</taxon>
        <taxon>Gunneridae</taxon>
        <taxon>Pentapetalae</taxon>
        <taxon>asterids</taxon>
        <taxon>campanulids</taxon>
        <taxon>Asterales</taxon>
        <taxon>Asteraceae</taxon>
        <taxon>Asteroideae</taxon>
        <taxon>Anthemideae</taxon>
        <taxon>Anthemidinae</taxon>
        <taxon>Tanacetum</taxon>
    </lineage>
</organism>
<evidence type="ECO:0008006" key="2">
    <source>
        <dbReference type="Google" id="ProtNLM"/>
    </source>
</evidence>
<sequence>GLPQHAVEGRPLRLTRWIEKVEQVFGTCKCAEEDQVMYAASTFEGRTLTWWNRNLKTLGSENANKIPSDEFKTMLTTEYCSDTNL</sequence>